<dbReference type="PROSITE" id="PS01023">
    <property type="entry name" value="PTR2_2"/>
    <property type="match status" value="1"/>
</dbReference>
<feature type="transmembrane region" description="Helical" evidence="8">
    <location>
        <begin position="147"/>
        <end position="173"/>
    </location>
</feature>
<feature type="transmembrane region" description="Helical" evidence="8">
    <location>
        <begin position="473"/>
        <end position="492"/>
    </location>
</feature>
<evidence type="ECO:0000313" key="9">
    <source>
        <dbReference type="EMBL" id="QSL65520.1"/>
    </source>
</evidence>
<keyword evidence="3 6" id="KW-0812">Transmembrane</keyword>
<feature type="transmembrane region" description="Helical" evidence="8">
    <location>
        <begin position="230"/>
        <end position="251"/>
    </location>
</feature>
<feature type="region of interest" description="Disordered" evidence="7">
    <location>
        <begin position="1"/>
        <end position="21"/>
    </location>
</feature>
<keyword evidence="4 8" id="KW-1133">Transmembrane helix</keyword>
<reference evidence="9" key="1">
    <citation type="submission" date="2020-06" db="EMBL/GenBank/DDBJ databases">
        <title>Genomes of multiple members of Pneumocystis genus reveal paths to human pathogen Pneumocystis jirovecii.</title>
        <authorList>
            <person name="Cisse O.H."/>
            <person name="Ma L."/>
            <person name="Dekker J."/>
            <person name="Khil P."/>
            <person name="Jo J."/>
            <person name="Brenchley J."/>
            <person name="Blair R."/>
            <person name="Pahar B."/>
            <person name="Chabe M."/>
            <person name="Van Rompay K.A."/>
            <person name="Keesler R."/>
            <person name="Sukura A."/>
            <person name="Hirsch V."/>
            <person name="Kutty G."/>
            <person name="Liu Y."/>
            <person name="Peng L."/>
            <person name="Chen J."/>
            <person name="Song J."/>
            <person name="Weissenbacher-Lang C."/>
            <person name="Xu J."/>
            <person name="Upham N.S."/>
            <person name="Stajich J.E."/>
            <person name="Cuomo C.A."/>
            <person name="Cushion M.T."/>
            <person name="Kovacs J.A."/>
        </authorList>
    </citation>
    <scope>NUCLEOTIDE SEQUENCE</scope>
    <source>
        <strain evidence="9">2A</strain>
    </source>
</reference>
<accession>A0A899FNG2</accession>
<name>A0A899FNG2_9ASCO</name>
<dbReference type="Pfam" id="PF00854">
    <property type="entry name" value="PTR2"/>
    <property type="match status" value="1"/>
</dbReference>
<evidence type="ECO:0000256" key="6">
    <source>
        <dbReference type="RuleBase" id="RU003755"/>
    </source>
</evidence>
<dbReference type="Proteomes" id="UP000663699">
    <property type="component" value="Chromosome 6"/>
</dbReference>
<evidence type="ECO:0000256" key="5">
    <source>
        <dbReference type="ARBA" id="ARBA00023136"/>
    </source>
</evidence>
<protein>
    <recommendedName>
        <fullName evidence="11">Peptide transporter PTR2</fullName>
    </recommendedName>
</protein>
<evidence type="ECO:0008006" key="11">
    <source>
        <dbReference type="Google" id="ProtNLM"/>
    </source>
</evidence>
<feature type="transmembrane region" description="Helical" evidence="8">
    <location>
        <begin position="498"/>
        <end position="517"/>
    </location>
</feature>
<comment type="similarity">
    <text evidence="2 6">Belongs to the major facilitator superfamily. Proton-dependent oligopeptide transporter (POT/PTR) (TC 2.A.17) family.</text>
</comment>
<dbReference type="PANTHER" id="PTHR11654">
    <property type="entry name" value="OLIGOPEPTIDE TRANSPORTER-RELATED"/>
    <property type="match status" value="1"/>
</dbReference>
<feature type="transmembrane region" description="Helical" evidence="8">
    <location>
        <begin position="382"/>
        <end position="402"/>
    </location>
</feature>
<dbReference type="OrthoDB" id="8904098at2759"/>
<keyword evidence="5 8" id="KW-0472">Membrane</keyword>
<evidence type="ECO:0000256" key="3">
    <source>
        <dbReference type="ARBA" id="ARBA00022692"/>
    </source>
</evidence>
<proteinExistence type="inferred from homology"/>
<feature type="transmembrane region" description="Helical" evidence="8">
    <location>
        <begin position="193"/>
        <end position="224"/>
    </location>
</feature>
<evidence type="ECO:0000256" key="1">
    <source>
        <dbReference type="ARBA" id="ARBA00004141"/>
    </source>
</evidence>
<feature type="transmembrane region" description="Helical" evidence="8">
    <location>
        <begin position="120"/>
        <end position="141"/>
    </location>
</feature>
<evidence type="ECO:0000256" key="7">
    <source>
        <dbReference type="SAM" id="MobiDB-lite"/>
    </source>
</evidence>
<evidence type="ECO:0000256" key="8">
    <source>
        <dbReference type="SAM" id="Phobius"/>
    </source>
</evidence>
<dbReference type="GO" id="GO:0022857">
    <property type="term" value="F:transmembrane transporter activity"/>
    <property type="evidence" value="ECO:0007669"/>
    <property type="project" value="InterPro"/>
</dbReference>
<dbReference type="InterPro" id="IPR036259">
    <property type="entry name" value="MFS_trans_sf"/>
</dbReference>
<keyword evidence="10" id="KW-1185">Reference proteome</keyword>
<comment type="subcellular location">
    <subcellularLocation>
        <location evidence="1 6">Membrane</location>
        <topology evidence="1 6">Multi-pass membrane protein</topology>
    </subcellularLocation>
</comment>
<dbReference type="SUPFAM" id="SSF103473">
    <property type="entry name" value="MFS general substrate transporter"/>
    <property type="match status" value="1"/>
</dbReference>
<dbReference type="AlphaFoldDB" id="A0A899FNG2"/>
<evidence type="ECO:0000256" key="2">
    <source>
        <dbReference type="ARBA" id="ARBA00005982"/>
    </source>
</evidence>
<dbReference type="PROSITE" id="PS01022">
    <property type="entry name" value="PTR2_1"/>
    <property type="match status" value="1"/>
</dbReference>
<dbReference type="Gene3D" id="1.20.1250.20">
    <property type="entry name" value="MFS general substrate transporter like domains"/>
    <property type="match status" value="1"/>
</dbReference>
<gene>
    <name evidence="9" type="ORF">MERGE_002833</name>
</gene>
<dbReference type="InterPro" id="IPR000109">
    <property type="entry name" value="POT_fam"/>
</dbReference>
<keyword evidence="6" id="KW-0813">Transport</keyword>
<sequence length="518" mass="58295">MTEEAEKEIIQEKTSDQPSLVEPTEEELLTLPRVSDKIPFSAFLIIVIELCERFSFYGLTNPFQNYMQYKPTDVIPGALGLKQSGATALNGFFTFWCYLTPIFGAIVADQYLGRYSAIFWFSWIYLAGQIILVLTSTPVAISNGVSLWGLVISMIIIGLGMGGIKVNVSPLVVDQYRSQSRYIKILKDNRRVIVDYAVTLQHIFLLFYLAINIGSFGGVVTIFLEKHIGYWLAFLVPACVFAIGIVIIVAGKRFYVCQSPQSSVVLNAFRAIYVSVRSGFKLDNAKPSKTNGKYKLYWDDTFIDELRVTLIACRIFLFFPYYWLLYNQMVANLLSQAGTMQLNGLPSELAQQINPLTLVIMIPIFNNFIYPKLRKYGILFRPITRIFFGFVVASLAMAYSAIVQHMIYSSPPCYKYPGDLTHCSAIKQSGEPNRIHVAYQLPSFSLIGISEIFSSITGLEYAYTKAPSSMKSFVMSLFFLTVAVGSIIQMILSPVYRNPLMVWFYSALSVGSFIVGMK</sequence>
<dbReference type="InterPro" id="IPR018456">
    <property type="entry name" value="PTR2_symporter_CS"/>
</dbReference>
<evidence type="ECO:0000256" key="4">
    <source>
        <dbReference type="ARBA" id="ARBA00022989"/>
    </source>
</evidence>
<feature type="transmembrane region" description="Helical" evidence="8">
    <location>
        <begin position="88"/>
        <end position="108"/>
    </location>
</feature>
<dbReference type="GO" id="GO:0016020">
    <property type="term" value="C:membrane"/>
    <property type="evidence" value="ECO:0007669"/>
    <property type="project" value="UniProtKB-SubCell"/>
</dbReference>
<dbReference type="EMBL" id="CP054537">
    <property type="protein sequence ID" value="QSL65520.1"/>
    <property type="molecule type" value="Genomic_DNA"/>
</dbReference>
<organism evidence="9 10">
    <name type="scientific">Pneumocystis wakefieldiae</name>
    <dbReference type="NCBI Taxonomy" id="38082"/>
    <lineage>
        <taxon>Eukaryota</taxon>
        <taxon>Fungi</taxon>
        <taxon>Dikarya</taxon>
        <taxon>Ascomycota</taxon>
        <taxon>Taphrinomycotina</taxon>
        <taxon>Pneumocystomycetes</taxon>
        <taxon>Pneumocystaceae</taxon>
        <taxon>Pneumocystis</taxon>
    </lineage>
</organism>
<evidence type="ECO:0000313" key="10">
    <source>
        <dbReference type="Proteomes" id="UP000663699"/>
    </source>
</evidence>
<feature type="transmembrane region" description="Helical" evidence="8">
    <location>
        <begin position="353"/>
        <end position="370"/>
    </location>
</feature>
<dbReference type="GO" id="GO:0006857">
    <property type="term" value="P:oligopeptide transport"/>
    <property type="evidence" value="ECO:0007669"/>
    <property type="project" value="InterPro"/>
</dbReference>